<evidence type="ECO:0000313" key="12">
    <source>
        <dbReference type="Proteomes" id="UP000053095"/>
    </source>
</evidence>
<keyword evidence="12" id="KW-1185">Reference proteome</keyword>
<dbReference type="InterPro" id="IPR036388">
    <property type="entry name" value="WH-like_DNA-bd_sf"/>
</dbReference>
<keyword evidence="8" id="KW-0472">Membrane</keyword>
<evidence type="ECO:0000256" key="2">
    <source>
        <dbReference type="ARBA" id="ARBA00022630"/>
    </source>
</evidence>
<protein>
    <submittedName>
        <fullName evidence="11">3-(3-hydroxy-phenyl) propionate hydroxylase</fullName>
    </submittedName>
</protein>
<dbReference type="PANTHER" id="PTHR43712:SF5">
    <property type="entry name" value="O-METHYLTRANSFERASE ASQN-RELATED"/>
    <property type="match status" value="1"/>
</dbReference>
<keyword evidence="8" id="KW-0812">Transmembrane</keyword>
<evidence type="ECO:0000256" key="3">
    <source>
        <dbReference type="ARBA" id="ARBA00022679"/>
    </source>
</evidence>
<dbReference type="PRINTS" id="PR00420">
    <property type="entry name" value="RNGMNOXGNASE"/>
</dbReference>
<dbReference type="PANTHER" id="PTHR43712">
    <property type="entry name" value="PUTATIVE (AFU_ORTHOLOGUE AFUA_4G14580)-RELATED"/>
    <property type="match status" value="1"/>
</dbReference>
<evidence type="ECO:0000259" key="9">
    <source>
        <dbReference type="Pfam" id="PF00891"/>
    </source>
</evidence>
<keyword evidence="3" id="KW-0808">Transferase</keyword>
<evidence type="ECO:0000313" key="11">
    <source>
        <dbReference type="EMBL" id="GAM33424.1"/>
    </source>
</evidence>
<dbReference type="AlphaFoldDB" id="A0A0B8N091"/>
<keyword evidence="5" id="KW-0274">FAD</keyword>
<dbReference type="GO" id="GO:0008171">
    <property type="term" value="F:O-methyltransferase activity"/>
    <property type="evidence" value="ECO:0007669"/>
    <property type="project" value="InterPro"/>
</dbReference>
<keyword evidence="1" id="KW-0489">Methyltransferase</keyword>
<feature type="domain" description="FAD-binding" evidence="10">
    <location>
        <begin position="12"/>
        <end position="358"/>
    </location>
</feature>
<evidence type="ECO:0000256" key="1">
    <source>
        <dbReference type="ARBA" id="ARBA00022603"/>
    </source>
</evidence>
<evidence type="ECO:0000259" key="10">
    <source>
        <dbReference type="Pfam" id="PF01494"/>
    </source>
</evidence>
<dbReference type="SUPFAM" id="SSF51905">
    <property type="entry name" value="FAD/NAD(P)-binding domain"/>
    <property type="match status" value="1"/>
</dbReference>
<dbReference type="Gene3D" id="1.10.10.10">
    <property type="entry name" value="Winged helix-like DNA-binding domain superfamily/Winged helix DNA-binding domain"/>
    <property type="match status" value="1"/>
</dbReference>
<dbReference type="InterPro" id="IPR016461">
    <property type="entry name" value="COMT-like"/>
</dbReference>
<dbReference type="Pfam" id="PF00891">
    <property type="entry name" value="Methyltransf_2"/>
    <property type="match status" value="1"/>
</dbReference>
<dbReference type="EMBL" id="DF933800">
    <property type="protein sequence ID" value="GAM33424.1"/>
    <property type="molecule type" value="Genomic_DNA"/>
</dbReference>
<dbReference type="InterPro" id="IPR029063">
    <property type="entry name" value="SAM-dependent_MTases_sf"/>
</dbReference>
<dbReference type="GO" id="GO:0032259">
    <property type="term" value="P:methylation"/>
    <property type="evidence" value="ECO:0007669"/>
    <property type="project" value="UniProtKB-KW"/>
</dbReference>
<keyword evidence="4" id="KW-0949">S-adenosyl-L-methionine</keyword>
<organism evidence="11 12">
    <name type="scientific">Talaromyces pinophilus</name>
    <name type="common">Penicillium pinophilum</name>
    <dbReference type="NCBI Taxonomy" id="128442"/>
    <lineage>
        <taxon>Eukaryota</taxon>
        <taxon>Fungi</taxon>
        <taxon>Dikarya</taxon>
        <taxon>Ascomycota</taxon>
        <taxon>Pezizomycotina</taxon>
        <taxon>Eurotiomycetes</taxon>
        <taxon>Eurotiomycetidae</taxon>
        <taxon>Eurotiales</taxon>
        <taxon>Trichocomaceae</taxon>
        <taxon>Talaromyces</taxon>
        <taxon>Talaromyces sect. Talaromyces</taxon>
    </lineage>
</organism>
<dbReference type="Gene3D" id="3.40.30.120">
    <property type="match status" value="1"/>
</dbReference>
<dbReference type="PROSITE" id="PS51683">
    <property type="entry name" value="SAM_OMT_II"/>
    <property type="match status" value="1"/>
</dbReference>
<evidence type="ECO:0000256" key="7">
    <source>
        <dbReference type="ARBA" id="ARBA00038277"/>
    </source>
</evidence>
<dbReference type="InterPro" id="IPR036188">
    <property type="entry name" value="FAD/NAD-bd_sf"/>
</dbReference>
<dbReference type="Pfam" id="PF01494">
    <property type="entry name" value="FAD_binding_3"/>
    <property type="match status" value="1"/>
</dbReference>
<comment type="similarity">
    <text evidence="7">Belongs to the class I-like SAM-binding methyltransferase superfamily. Cation-independent O-methyltransferase family.</text>
</comment>
<keyword evidence="2" id="KW-0285">Flavoprotein</keyword>
<dbReference type="Gene3D" id="3.40.50.150">
    <property type="entry name" value="Vaccinia Virus protein VP39"/>
    <property type="match status" value="1"/>
</dbReference>
<name>A0A0B8N091_TALPI</name>
<keyword evidence="6" id="KW-0560">Oxidoreductase</keyword>
<dbReference type="GO" id="GO:0016491">
    <property type="term" value="F:oxidoreductase activity"/>
    <property type="evidence" value="ECO:0007669"/>
    <property type="project" value="UniProtKB-KW"/>
</dbReference>
<dbReference type="InterPro" id="IPR001077">
    <property type="entry name" value="COMT_C"/>
</dbReference>
<evidence type="ECO:0000256" key="6">
    <source>
        <dbReference type="ARBA" id="ARBA00023002"/>
    </source>
</evidence>
<feature type="transmembrane region" description="Helical" evidence="8">
    <location>
        <begin position="12"/>
        <end position="29"/>
    </location>
</feature>
<dbReference type="SUPFAM" id="SSF53335">
    <property type="entry name" value="S-adenosyl-L-methionine-dependent methyltransferases"/>
    <property type="match status" value="1"/>
</dbReference>
<dbReference type="Gene3D" id="3.30.9.10">
    <property type="entry name" value="D-Amino Acid Oxidase, subunit A, domain 2"/>
    <property type="match status" value="1"/>
</dbReference>
<feature type="domain" description="O-methyltransferase C-terminal" evidence="9">
    <location>
        <begin position="703"/>
        <end position="908"/>
    </location>
</feature>
<dbReference type="Proteomes" id="UP000053095">
    <property type="component" value="Unassembled WGS sequence"/>
</dbReference>
<proteinExistence type="inferred from homology"/>
<evidence type="ECO:0000256" key="5">
    <source>
        <dbReference type="ARBA" id="ARBA00022827"/>
    </source>
</evidence>
<accession>A0A0B8N091</accession>
<keyword evidence="8" id="KW-1133">Transmembrane helix</keyword>
<dbReference type="CDD" id="cd02440">
    <property type="entry name" value="AdoMet_MTases"/>
    <property type="match status" value="1"/>
</dbReference>
<sequence>MSISDEYDEEVLILIIGGGPSGLLLAYMLDRLGIRSLITERYATRLAAPKAHALSPRSLELCRQYGLDVNEIRNVGTRRRDAFWVNFITSLAGEHVGKLPYERMDPEVLDDTPTMIHNIPQPDFEQLIAEKLANSSNAEIRKNHTFVSVEQFGEFVITTIEDRGTKKSYRVKSKHMVACDGAKSAVRNYLGVQTEGEDSYETMMTIHFNADLRPVVKENVGMLHWVMDPLVSGFIIGYDLSGNQVLICNFDSKKYPVESWNEQHCRKVLDAAIGTKVKYDVLSFRPWILSRKVANTYRVGRVFLAGDAAHSFPPTGGLGLNSGLGDVHNLAYKLAFVHKGFAGSGLLDSYTFDRRQVALVNSQQSVKNGKKIFNLLKTLGTTDPDVDIARRNLHANIKDAKVMVDIQEGIEGQREHFDNLGLHIGYVYGDNRIPDNASLYQPVCGAGARLPHAWIRFLDSTATQIDLPAIDSSYVDKLSPELIAQKQFSTLDICRYDSFTVLVDEKHADNIRTIVGKALDQIPSNISLPLEIVVQGVDFVLEQGYEQKWSDLTRLNEGQAVLVRPDQHVLAVFGPEVDSGQVVEALKGHLMCRRATVRKPDDIAVTRPMELYGQVLHNEYGDLSAISGCPIGRLERVLRLLFVRRIFRESQPGYVGHTSISERLAIDQELTAFLGHCTHEAFPAASRLVNSIRQYPDTEEPSQTGFNIAFNTTDPLFTFLSKHPDRFDRFNRGMAGLSKSGGRSDQQVVDGFPWDSLGNTLVIDVGGGNGHVSLALAEAYPQLSFVVQDLETAISPIKCEPQSTLQNRVHFEIHDMFQTQTRREVDVFYLRHILHDWPDDYAVKILKNLVPALRPGSRIMISDSVIPPPEQLYGLHEKFVRYLDMQMMVLHNSRERTEEGFAQILARADQRLKLRKVWRRGPDTAASTIIEVVFE</sequence>
<dbReference type="InterPro" id="IPR002938">
    <property type="entry name" value="FAD-bd"/>
</dbReference>
<dbReference type="GO" id="GO:0071949">
    <property type="term" value="F:FAD binding"/>
    <property type="evidence" value="ECO:0007669"/>
    <property type="project" value="InterPro"/>
</dbReference>
<reference evidence="12" key="1">
    <citation type="journal article" date="2015" name="Genome Announc.">
        <title>Draft genome sequence of Talaromyces cellulolyticus strain Y-94, a source of lignocellulosic biomass-degrading enzymes.</title>
        <authorList>
            <person name="Fujii T."/>
            <person name="Koike H."/>
            <person name="Sawayama S."/>
            <person name="Yano S."/>
            <person name="Inoue H."/>
        </authorList>
    </citation>
    <scope>NUCLEOTIDE SEQUENCE [LARGE SCALE GENOMIC DNA]</scope>
    <source>
        <strain evidence="12">Y-94</strain>
    </source>
</reference>
<evidence type="ECO:0000256" key="8">
    <source>
        <dbReference type="SAM" id="Phobius"/>
    </source>
</evidence>
<gene>
    <name evidence="11" type="ORF">TCE0_004f00304</name>
</gene>
<dbReference type="Gene3D" id="3.50.50.60">
    <property type="entry name" value="FAD/NAD(P)-binding domain"/>
    <property type="match status" value="1"/>
</dbReference>
<evidence type="ECO:0000256" key="4">
    <source>
        <dbReference type="ARBA" id="ARBA00022691"/>
    </source>
</evidence>